<dbReference type="InParanoid" id="A0A2J7Q4N4"/>
<evidence type="ECO:0000313" key="2">
    <source>
        <dbReference type="Proteomes" id="UP000235965"/>
    </source>
</evidence>
<dbReference type="EMBL" id="NEVH01018378">
    <property type="protein sequence ID" value="PNF23543.1"/>
    <property type="molecule type" value="Genomic_DNA"/>
</dbReference>
<keyword evidence="2" id="KW-1185">Reference proteome</keyword>
<protein>
    <submittedName>
        <fullName evidence="1">Uncharacterized protein</fullName>
    </submittedName>
</protein>
<evidence type="ECO:0000313" key="1">
    <source>
        <dbReference type="EMBL" id="PNF23543.1"/>
    </source>
</evidence>
<gene>
    <name evidence="1" type="ORF">B7P43_G05623</name>
</gene>
<proteinExistence type="predicted"/>
<dbReference type="Proteomes" id="UP000235965">
    <property type="component" value="Unassembled WGS sequence"/>
</dbReference>
<sequence>MYMCPIPNGFRDRAISLYKLFHCTVHCTLYRRATRHVLTRVAKCIDVDGGIFENVLY</sequence>
<organism evidence="1 2">
    <name type="scientific">Cryptotermes secundus</name>
    <dbReference type="NCBI Taxonomy" id="105785"/>
    <lineage>
        <taxon>Eukaryota</taxon>
        <taxon>Metazoa</taxon>
        <taxon>Ecdysozoa</taxon>
        <taxon>Arthropoda</taxon>
        <taxon>Hexapoda</taxon>
        <taxon>Insecta</taxon>
        <taxon>Pterygota</taxon>
        <taxon>Neoptera</taxon>
        <taxon>Polyneoptera</taxon>
        <taxon>Dictyoptera</taxon>
        <taxon>Blattodea</taxon>
        <taxon>Blattoidea</taxon>
        <taxon>Termitoidae</taxon>
        <taxon>Kalotermitidae</taxon>
        <taxon>Cryptotermitinae</taxon>
        <taxon>Cryptotermes</taxon>
    </lineage>
</organism>
<accession>A0A2J7Q4N4</accession>
<name>A0A2J7Q4N4_9NEOP</name>
<reference evidence="1 2" key="1">
    <citation type="submission" date="2017-12" db="EMBL/GenBank/DDBJ databases">
        <title>Hemimetabolous genomes reveal molecular basis of termite eusociality.</title>
        <authorList>
            <person name="Harrison M.C."/>
            <person name="Jongepier E."/>
            <person name="Robertson H.M."/>
            <person name="Arning N."/>
            <person name="Bitard-Feildel T."/>
            <person name="Chao H."/>
            <person name="Childers C.P."/>
            <person name="Dinh H."/>
            <person name="Doddapaneni H."/>
            <person name="Dugan S."/>
            <person name="Gowin J."/>
            <person name="Greiner C."/>
            <person name="Han Y."/>
            <person name="Hu H."/>
            <person name="Hughes D.S.T."/>
            <person name="Huylmans A.-K."/>
            <person name="Kemena C."/>
            <person name="Kremer L.P.M."/>
            <person name="Lee S.L."/>
            <person name="Lopez-Ezquerra A."/>
            <person name="Mallet L."/>
            <person name="Monroy-Kuhn J.M."/>
            <person name="Moser A."/>
            <person name="Murali S.C."/>
            <person name="Muzny D.M."/>
            <person name="Otani S."/>
            <person name="Piulachs M.-D."/>
            <person name="Poelchau M."/>
            <person name="Qu J."/>
            <person name="Schaub F."/>
            <person name="Wada-Katsumata A."/>
            <person name="Worley K.C."/>
            <person name="Xie Q."/>
            <person name="Ylla G."/>
            <person name="Poulsen M."/>
            <person name="Gibbs R.A."/>
            <person name="Schal C."/>
            <person name="Richards S."/>
            <person name="Belles X."/>
            <person name="Korb J."/>
            <person name="Bornberg-Bauer E."/>
        </authorList>
    </citation>
    <scope>NUCLEOTIDE SEQUENCE [LARGE SCALE GENOMIC DNA]</scope>
    <source>
        <tissue evidence="1">Whole body</tissue>
    </source>
</reference>
<dbReference type="AlphaFoldDB" id="A0A2J7Q4N4"/>
<comment type="caution">
    <text evidence="1">The sequence shown here is derived from an EMBL/GenBank/DDBJ whole genome shotgun (WGS) entry which is preliminary data.</text>
</comment>